<accession>A0A934MZW2</accession>
<organism evidence="1 2">
    <name type="scientific">Marinomonas transparens</name>
    <dbReference type="NCBI Taxonomy" id="2795388"/>
    <lineage>
        <taxon>Bacteria</taxon>
        <taxon>Pseudomonadati</taxon>
        <taxon>Pseudomonadota</taxon>
        <taxon>Gammaproteobacteria</taxon>
        <taxon>Oceanospirillales</taxon>
        <taxon>Oceanospirillaceae</taxon>
        <taxon>Marinomonas</taxon>
    </lineage>
</organism>
<keyword evidence="2" id="KW-1185">Reference proteome</keyword>
<dbReference type="AlphaFoldDB" id="A0A934MZW2"/>
<comment type="caution">
    <text evidence="1">The sequence shown here is derived from an EMBL/GenBank/DDBJ whole genome shotgun (WGS) entry which is preliminary data.</text>
</comment>
<dbReference type="RefSeq" id="WP_199468303.1">
    <property type="nucleotide sequence ID" value="NZ_JAEMNX010000010.1"/>
</dbReference>
<sequence>MPDLATQHDDGVFEPDEDTLINALRNQDDIPILMDVVTEQVSSSMSQEGHLAHSIDSPQEEVVGSTTFIDSGLPSQEFIAKTIANVLARRLPELVTEVVSLLHDAKANEED</sequence>
<evidence type="ECO:0000313" key="2">
    <source>
        <dbReference type="Proteomes" id="UP000628710"/>
    </source>
</evidence>
<name>A0A934MZW2_9GAMM</name>
<dbReference type="EMBL" id="JAEMNX010000010">
    <property type="protein sequence ID" value="MBJ7537970.1"/>
    <property type="molecule type" value="Genomic_DNA"/>
</dbReference>
<proteinExistence type="predicted"/>
<evidence type="ECO:0000313" key="1">
    <source>
        <dbReference type="EMBL" id="MBJ7537970.1"/>
    </source>
</evidence>
<protein>
    <submittedName>
        <fullName evidence="1">Uncharacterized protein</fullName>
    </submittedName>
</protein>
<gene>
    <name evidence="1" type="ORF">I8J31_09830</name>
</gene>
<dbReference type="Proteomes" id="UP000628710">
    <property type="component" value="Unassembled WGS sequence"/>
</dbReference>
<reference evidence="1" key="1">
    <citation type="submission" date="2020-12" db="EMBL/GenBank/DDBJ databases">
        <title>Marinomonas arctica sp. nov., a psychrotolerant bacterium isolated from the Arctic.</title>
        <authorList>
            <person name="Zhang Y."/>
        </authorList>
    </citation>
    <scope>NUCLEOTIDE SEQUENCE</scope>
    <source>
        <strain evidence="1">C1424</strain>
    </source>
</reference>